<dbReference type="AlphaFoldDB" id="A0A8J6DTY0"/>
<dbReference type="GO" id="GO:0000981">
    <property type="term" value="F:DNA-binding transcription factor activity, RNA polymerase II-specific"/>
    <property type="evidence" value="ECO:0007669"/>
    <property type="project" value="TreeGrafter"/>
</dbReference>
<dbReference type="FunFam" id="4.10.280.10:FF:000010">
    <property type="entry name" value="Scleraxis bHLH transcription factor"/>
    <property type="match status" value="1"/>
</dbReference>
<proteinExistence type="predicted"/>
<dbReference type="InterPro" id="IPR050283">
    <property type="entry name" value="E-box_TF_Regulators"/>
</dbReference>
<evidence type="ECO:0000313" key="8">
    <source>
        <dbReference type="EMBL" id="KAG8520524.1"/>
    </source>
</evidence>
<reference evidence="8" key="1">
    <citation type="journal article" date="2021" name="Evol. Appl.">
        <title>The genome of the Pyrenean desman and the effects of bottlenecks and inbreeding on the genomic landscape of an endangered species.</title>
        <authorList>
            <person name="Escoda L."/>
            <person name="Castresana J."/>
        </authorList>
    </citation>
    <scope>NUCLEOTIDE SEQUENCE</scope>
    <source>
        <strain evidence="8">IBE-C5619</strain>
    </source>
</reference>
<sequence>SSVLVRTLPGPPPLQGEEGAGRETGLREEGGRARFGSLMSDPEEMELQGLQRGYPVPASKRPPLCGTERSYVSPSDNSSAEEEDPDCEEERCELGAARGTGNCKRKRQRVAGGGGGKKPLPPKGSAAECKQSQRNAANARERARMRVLSKAFSRLKTSLPWVPPDTKLSKLDTLRLASSYIAHLRQLLQEDRYENGYVHPVNLTWPFVVSGRPDADTKEVSTASRLCGTTA</sequence>
<dbReference type="PANTHER" id="PTHR23349:SF62">
    <property type="entry name" value="MUSCULIN"/>
    <property type="match status" value="1"/>
</dbReference>
<feature type="domain" description="BHLH" evidence="7">
    <location>
        <begin position="132"/>
        <end position="184"/>
    </location>
</feature>
<dbReference type="GO" id="GO:0005634">
    <property type="term" value="C:nucleus"/>
    <property type="evidence" value="ECO:0007669"/>
    <property type="project" value="UniProtKB-SubCell"/>
</dbReference>
<dbReference type="EMBL" id="JAGFMF010011568">
    <property type="protein sequence ID" value="KAG8520524.1"/>
    <property type="molecule type" value="Genomic_DNA"/>
</dbReference>
<evidence type="ECO:0000256" key="4">
    <source>
        <dbReference type="ARBA" id="ARBA00023163"/>
    </source>
</evidence>
<feature type="region of interest" description="Disordered" evidence="6">
    <location>
        <begin position="1"/>
        <end position="138"/>
    </location>
</feature>
<evidence type="ECO:0000256" key="3">
    <source>
        <dbReference type="ARBA" id="ARBA00023125"/>
    </source>
</evidence>
<keyword evidence="4" id="KW-0804">Transcription</keyword>
<comment type="subcellular location">
    <subcellularLocation>
        <location evidence="1">Nucleus</location>
    </subcellularLocation>
</comment>
<dbReference type="PANTHER" id="PTHR23349">
    <property type="entry name" value="BASIC HELIX-LOOP-HELIX TRANSCRIPTION FACTOR, TWIST"/>
    <property type="match status" value="1"/>
</dbReference>
<dbReference type="OrthoDB" id="6233288at2759"/>
<dbReference type="InterPro" id="IPR011598">
    <property type="entry name" value="bHLH_dom"/>
</dbReference>
<evidence type="ECO:0000256" key="6">
    <source>
        <dbReference type="SAM" id="MobiDB-lite"/>
    </source>
</evidence>
<dbReference type="Proteomes" id="UP000700334">
    <property type="component" value="Unassembled WGS sequence"/>
</dbReference>
<feature type="non-terminal residue" evidence="8">
    <location>
        <position position="231"/>
    </location>
</feature>
<protein>
    <submittedName>
        <fullName evidence="8">Musculin</fullName>
    </submittedName>
</protein>
<dbReference type="Gene3D" id="4.10.280.10">
    <property type="entry name" value="Helix-loop-helix DNA-binding domain"/>
    <property type="match status" value="1"/>
</dbReference>
<accession>A0A8J6DTY0</accession>
<dbReference type="GO" id="GO:0007519">
    <property type="term" value="P:skeletal muscle tissue development"/>
    <property type="evidence" value="ECO:0007669"/>
    <property type="project" value="TreeGrafter"/>
</dbReference>
<dbReference type="SMART" id="SM00353">
    <property type="entry name" value="HLH"/>
    <property type="match status" value="1"/>
</dbReference>
<name>A0A8J6DTY0_GALPY</name>
<evidence type="ECO:0000313" key="9">
    <source>
        <dbReference type="Proteomes" id="UP000700334"/>
    </source>
</evidence>
<dbReference type="PROSITE" id="PS50888">
    <property type="entry name" value="BHLH"/>
    <property type="match status" value="1"/>
</dbReference>
<dbReference type="SUPFAM" id="SSF47459">
    <property type="entry name" value="HLH, helix-loop-helix DNA-binding domain"/>
    <property type="match status" value="1"/>
</dbReference>
<evidence type="ECO:0000256" key="2">
    <source>
        <dbReference type="ARBA" id="ARBA00023015"/>
    </source>
</evidence>
<organism evidence="8 9">
    <name type="scientific">Galemys pyrenaicus</name>
    <name type="common">Iberian desman</name>
    <name type="synonym">Pyrenean desman</name>
    <dbReference type="NCBI Taxonomy" id="202257"/>
    <lineage>
        <taxon>Eukaryota</taxon>
        <taxon>Metazoa</taxon>
        <taxon>Chordata</taxon>
        <taxon>Craniata</taxon>
        <taxon>Vertebrata</taxon>
        <taxon>Euteleostomi</taxon>
        <taxon>Mammalia</taxon>
        <taxon>Eutheria</taxon>
        <taxon>Laurasiatheria</taxon>
        <taxon>Eulipotyphla</taxon>
        <taxon>Talpidae</taxon>
        <taxon>Galemys</taxon>
    </lineage>
</organism>
<evidence type="ECO:0000256" key="5">
    <source>
        <dbReference type="ARBA" id="ARBA00023242"/>
    </source>
</evidence>
<evidence type="ECO:0000259" key="7">
    <source>
        <dbReference type="PROSITE" id="PS50888"/>
    </source>
</evidence>
<dbReference type="Pfam" id="PF00010">
    <property type="entry name" value="HLH"/>
    <property type="match status" value="1"/>
</dbReference>
<keyword evidence="2" id="KW-0805">Transcription regulation</keyword>
<dbReference type="GO" id="GO:0046983">
    <property type="term" value="F:protein dimerization activity"/>
    <property type="evidence" value="ECO:0007669"/>
    <property type="project" value="InterPro"/>
</dbReference>
<dbReference type="CDD" id="cd19703">
    <property type="entry name" value="bHLH_TS_musculin"/>
    <property type="match status" value="1"/>
</dbReference>
<gene>
    <name evidence="8" type="ORF">J0S82_019875</name>
</gene>
<feature type="compositionally biased region" description="Basic and acidic residues" evidence="6">
    <location>
        <begin position="19"/>
        <end position="32"/>
    </location>
</feature>
<dbReference type="GO" id="GO:0000977">
    <property type="term" value="F:RNA polymerase II transcription regulatory region sequence-specific DNA binding"/>
    <property type="evidence" value="ECO:0007669"/>
    <property type="project" value="TreeGrafter"/>
</dbReference>
<evidence type="ECO:0000256" key="1">
    <source>
        <dbReference type="ARBA" id="ARBA00004123"/>
    </source>
</evidence>
<keyword evidence="5" id="KW-0539">Nucleus</keyword>
<feature type="compositionally biased region" description="Acidic residues" evidence="6">
    <location>
        <begin position="79"/>
        <end position="91"/>
    </location>
</feature>
<keyword evidence="9" id="KW-1185">Reference proteome</keyword>
<comment type="caution">
    <text evidence="8">The sequence shown here is derived from an EMBL/GenBank/DDBJ whole genome shotgun (WGS) entry which is preliminary data.</text>
</comment>
<keyword evidence="3" id="KW-0238">DNA-binding</keyword>
<dbReference type="InterPro" id="IPR036638">
    <property type="entry name" value="HLH_DNA-bd_sf"/>
</dbReference>